<evidence type="ECO:0000313" key="2">
    <source>
        <dbReference type="Proteomes" id="UP000540698"/>
    </source>
</evidence>
<gene>
    <name evidence="1" type="ORF">HGB38_20690</name>
</gene>
<protein>
    <submittedName>
        <fullName evidence="1">Uncharacterized protein</fullName>
    </submittedName>
</protein>
<sequence>MQIISTRCRTFEYTVTAQGPCAVDMEWGIGVRKCFRDCLRVSVGVRHGELTLAGAAVQTVLRIAGETDAREVVIDGVAHVPGDRPGVTAAVDVLSALADTLDVLVEMTERLEQRGERVHLMPFGWHRECHTEAVVGPGARQIIRLPVDGNVPVHPRFRGMRPLSDRRRRGRCVTGF</sequence>
<name>A0A7X6R4S5_9NOCA</name>
<evidence type="ECO:0000313" key="1">
    <source>
        <dbReference type="EMBL" id="NKY28616.1"/>
    </source>
</evidence>
<proteinExistence type="predicted"/>
<dbReference type="InterPro" id="IPR023509">
    <property type="entry name" value="DTD-like_sf"/>
</dbReference>
<keyword evidence="2" id="KW-1185">Reference proteome</keyword>
<accession>A0A7X6R4S5</accession>
<reference evidence="1 2" key="1">
    <citation type="submission" date="2020-04" db="EMBL/GenBank/DDBJ databases">
        <title>MicrobeNet Type strains.</title>
        <authorList>
            <person name="Nicholson A.C."/>
        </authorList>
    </citation>
    <scope>NUCLEOTIDE SEQUENCE [LARGE SCALE GENOMIC DNA]</scope>
    <source>
        <strain evidence="1 2">DSM 44956</strain>
    </source>
</reference>
<dbReference type="Proteomes" id="UP000540698">
    <property type="component" value="Unassembled WGS sequence"/>
</dbReference>
<dbReference type="RefSeq" id="WP_157114185.1">
    <property type="nucleotide sequence ID" value="NZ_JAAXOS010000009.1"/>
</dbReference>
<dbReference type="Gene3D" id="3.50.80.10">
    <property type="entry name" value="D-tyrosyl-tRNA(Tyr) deacylase"/>
    <property type="match status" value="1"/>
</dbReference>
<comment type="caution">
    <text evidence="1">The sequence shown here is derived from an EMBL/GenBank/DDBJ whole genome shotgun (WGS) entry which is preliminary data.</text>
</comment>
<dbReference type="EMBL" id="JAAXOS010000009">
    <property type="protein sequence ID" value="NKY28616.1"/>
    <property type="molecule type" value="Genomic_DNA"/>
</dbReference>
<organism evidence="1 2">
    <name type="scientific">Nocardia gamkensis</name>
    <dbReference type="NCBI Taxonomy" id="352869"/>
    <lineage>
        <taxon>Bacteria</taxon>
        <taxon>Bacillati</taxon>
        <taxon>Actinomycetota</taxon>
        <taxon>Actinomycetes</taxon>
        <taxon>Mycobacteriales</taxon>
        <taxon>Nocardiaceae</taxon>
        <taxon>Nocardia</taxon>
    </lineage>
</organism>
<dbReference type="AlphaFoldDB" id="A0A7X6R4S5"/>